<evidence type="ECO:0000313" key="11">
    <source>
        <dbReference type="EMBL" id="MWB77958.1"/>
    </source>
</evidence>
<comment type="caution">
    <text evidence="11">The sequence shown here is derived from an EMBL/GenBank/DDBJ whole genome shotgun (WGS) entry which is preliminary data.</text>
</comment>
<dbReference type="EMBL" id="WNXQ01000003">
    <property type="protein sequence ID" value="MWB77958.1"/>
    <property type="molecule type" value="Genomic_DNA"/>
</dbReference>
<feature type="domain" description="Tripartite ATP-independent periplasmic transporters DctQ component" evidence="10">
    <location>
        <begin position="37"/>
        <end position="160"/>
    </location>
</feature>
<dbReference type="Pfam" id="PF04290">
    <property type="entry name" value="DctQ"/>
    <property type="match status" value="1"/>
</dbReference>
<reference evidence="11 12" key="1">
    <citation type="submission" date="2019-11" db="EMBL/GenBank/DDBJ databases">
        <title>Pseudooceanicola pacifica sp. nov., isolated from deep-sea sediment of the Pacific Ocean.</title>
        <authorList>
            <person name="Lyu L."/>
        </authorList>
    </citation>
    <scope>NUCLEOTIDE SEQUENCE [LARGE SCALE GENOMIC DNA]</scope>
    <source>
        <strain evidence="11 12">216_PA32_1</strain>
    </source>
</reference>
<evidence type="ECO:0000256" key="6">
    <source>
        <dbReference type="ARBA" id="ARBA00022989"/>
    </source>
</evidence>
<dbReference type="Proteomes" id="UP000443843">
    <property type="component" value="Unassembled WGS sequence"/>
</dbReference>
<keyword evidence="7 9" id="KW-0472">Membrane</keyword>
<gene>
    <name evidence="11" type="ORF">GLS40_07985</name>
</gene>
<dbReference type="PANTHER" id="PTHR35011:SF10">
    <property type="entry name" value="TRAP TRANSPORTER SMALL PERMEASE PROTEIN"/>
    <property type="match status" value="1"/>
</dbReference>
<evidence type="ECO:0000313" key="12">
    <source>
        <dbReference type="Proteomes" id="UP000443843"/>
    </source>
</evidence>
<comment type="function">
    <text evidence="9">Part of the tripartite ATP-independent periplasmic (TRAP) transport system.</text>
</comment>
<evidence type="ECO:0000256" key="1">
    <source>
        <dbReference type="ARBA" id="ARBA00004429"/>
    </source>
</evidence>
<feature type="transmembrane region" description="Helical" evidence="9">
    <location>
        <begin position="60"/>
        <end position="81"/>
    </location>
</feature>
<accession>A0A844WB29</accession>
<proteinExistence type="inferred from homology"/>
<evidence type="ECO:0000256" key="9">
    <source>
        <dbReference type="RuleBase" id="RU369079"/>
    </source>
</evidence>
<sequence>MSGGRTEEEMMNTWDRFSSRMNKALTVTGACLILAIAIGITAEILLRKIFNETLGGMDELASYGFAIFTALAFSVAALARANIRIDVLRSWCPRPARVALDLLAQIALIAFAGFLTWRATLLVGASWAKGTTAITPLATPVAWPQSVWLAALWVFVTILCVMFGLSVRALLRGDDAALATLAAPVGELDELAPQQHTITEALTTGAKEA</sequence>
<evidence type="ECO:0000259" key="10">
    <source>
        <dbReference type="Pfam" id="PF04290"/>
    </source>
</evidence>
<organism evidence="11 12">
    <name type="scientific">Pseudooceanicola pacificus</name>
    <dbReference type="NCBI Taxonomy" id="2676438"/>
    <lineage>
        <taxon>Bacteria</taxon>
        <taxon>Pseudomonadati</taxon>
        <taxon>Pseudomonadota</taxon>
        <taxon>Alphaproteobacteria</taxon>
        <taxon>Rhodobacterales</taxon>
        <taxon>Paracoccaceae</taxon>
        <taxon>Pseudooceanicola</taxon>
    </lineage>
</organism>
<keyword evidence="5 9" id="KW-0812">Transmembrane</keyword>
<name>A0A844WB29_9RHOB</name>
<comment type="similarity">
    <text evidence="8 9">Belongs to the TRAP transporter small permease family.</text>
</comment>
<keyword evidence="6 9" id="KW-1133">Transmembrane helix</keyword>
<evidence type="ECO:0000256" key="2">
    <source>
        <dbReference type="ARBA" id="ARBA00022448"/>
    </source>
</evidence>
<feature type="transmembrane region" description="Helical" evidence="9">
    <location>
        <begin position="147"/>
        <end position="171"/>
    </location>
</feature>
<evidence type="ECO:0000256" key="7">
    <source>
        <dbReference type="ARBA" id="ARBA00023136"/>
    </source>
</evidence>
<dbReference type="AlphaFoldDB" id="A0A844WB29"/>
<keyword evidence="4 9" id="KW-0997">Cell inner membrane</keyword>
<dbReference type="GO" id="GO:0005886">
    <property type="term" value="C:plasma membrane"/>
    <property type="evidence" value="ECO:0007669"/>
    <property type="project" value="UniProtKB-SubCell"/>
</dbReference>
<dbReference type="GO" id="GO:0015740">
    <property type="term" value="P:C4-dicarboxylate transport"/>
    <property type="evidence" value="ECO:0007669"/>
    <property type="project" value="TreeGrafter"/>
</dbReference>
<comment type="subunit">
    <text evidence="9">The complex comprises the extracytoplasmic solute receptor protein and the two transmembrane proteins.</text>
</comment>
<evidence type="ECO:0000256" key="3">
    <source>
        <dbReference type="ARBA" id="ARBA00022475"/>
    </source>
</evidence>
<keyword evidence="12" id="KW-1185">Reference proteome</keyword>
<feature type="transmembrane region" description="Helical" evidence="9">
    <location>
        <begin position="102"/>
        <end position="127"/>
    </location>
</feature>
<evidence type="ECO:0000256" key="8">
    <source>
        <dbReference type="ARBA" id="ARBA00038436"/>
    </source>
</evidence>
<evidence type="ECO:0000256" key="4">
    <source>
        <dbReference type="ARBA" id="ARBA00022519"/>
    </source>
</evidence>
<dbReference type="GO" id="GO:0022857">
    <property type="term" value="F:transmembrane transporter activity"/>
    <property type="evidence" value="ECO:0007669"/>
    <property type="project" value="UniProtKB-UniRule"/>
</dbReference>
<feature type="transmembrane region" description="Helical" evidence="9">
    <location>
        <begin position="21"/>
        <end position="40"/>
    </location>
</feature>
<dbReference type="PANTHER" id="PTHR35011">
    <property type="entry name" value="2,3-DIKETO-L-GULONATE TRAP TRANSPORTER SMALL PERMEASE PROTEIN YIAM"/>
    <property type="match status" value="1"/>
</dbReference>
<dbReference type="InterPro" id="IPR055348">
    <property type="entry name" value="DctQ"/>
</dbReference>
<comment type="subcellular location">
    <subcellularLocation>
        <location evidence="1 9">Cell inner membrane</location>
        <topology evidence="1 9">Multi-pass membrane protein</topology>
    </subcellularLocation>
</comment>
<dbReference type="InterPro" id="IPR007387">
    <property type="entry name" value="TRAP_DctQ"/>
</dbReference>
<evidence type="ECO:0000256" key="5">
    <source>
        <dbReference type="ARBA" id="ARBA00022692"/>
    </source>
</evidence>
<keyword evidence="2 9" id="KW-0813">Transport</keyword>
<keyword evidence="3" id="KW-1003">Cell membrane</keyword>
<protein>
    <recommendedName>
        <fullName evidence="9">TRAP transporter small permease protein</fullName>
    </recommendedName>
</protein>